<dbReference type="EMBL" id="JAATIP010000220">
    <property type="protein sequence ID" value="KAF4358859.1"/>
    <property type="molecule type" value="Genomic_DNA"/>
</dbReference>
<keyword evidence="7" id="KW-0418">Kinase</keyword>
<feature type="domain" description="PEP-utilising enzyme mobile" evidence="15">
    <location>
        <begin position="519"/>
        <end position="599"/>
    </location>
</feature>
<evidence type="ECO:0000256" key="8">
    <source>
        <dbReference type="ARBA" id="ARBA00022840"/>
    </source>
</evidence>
<dbReference type="Pfam" id="PF00391">
    <property type="entry name" value="PEP-utilizers"/>
    <property type="match status" value="1"/>
</dbReference>
<keyword evidence="8" id="KW-0067">ATP-binding</keyword>
<evidence type="ECO:0000259" key="17">
    <source>
        <dbReference type="Pfam" id="PF02896"/>
    </source>
</evidence>
<evidence type="ECO:0000256" key="5">
    <source>
        <dbReference type="ARBA" id="ARBA00022723"/>
    </source>
</evidence>
<dbReference type="GO" id="GO:0005524">
    <property type="term" value="F:ATP binding"/>
    <property type="evidence" value="ECO:0007669"/>
    <property type="project" value="UniProtKB-UniRule"/>
</dbReference>
<evidence type="ECO:0000259" key="16">
    <source>
        <dbReference type="Pfam" id="PF01326"/>
    </source>
</evidence>
<dbReference type="PANTHER" id="PTHR22931">
    <property type="entry name" value="PHOSPHOENOLPYRUVATE DIKINASE-RELATED"/>
    <property type="match status" value="1"/>
</dbReference>
<dbReference type="InterPro" id="IPR008279">
    <property type="entry name" value="PEP-util_enz_mobile_dom"/>
</dbReference>
<keyword evidence="6" id="KW-0547">Nucleotide-binding</keyword>
<dbReference type="SUPFAM" id="SSF52009">
    <property type="entry name" value="Phosphohistidine domain"/>
    <property type="match status" value="1"/>
</dbReference>
<reference evidence="18 19" key="1">
    <citation type="journal article" date="2020" name="bioRxiv">
        <title>Sequence and annotation of 42 cannabis genomes reveals extensive copy number variation in cannabinoid synthesis and pathogen resistance genes.</title>
        <authorList>
            <person name="Mckernan K.J."/>
            <person name="Helbert Y."/>
            <person name="Kane L.T."/>
            <person name="Ebling H."/>
            <person name="Zhang L."/>
            <person name="Liu B."/>
            <person name="Eaton Z."/>
            <person name="Mclaughlin S."/>
            <person name="Kingan S."/>
            <person name="Baybayan P."/>
            <person name="Concepcion G."/>
            <person name="Jordan M."/>
            <person name="Riva A."/>
            <person name="Barbazuk W."/>
            <person name="Harkins T."/>
        </authorList>
    </citation>
    <scope>NUCLEOTIDE SEQUENCE [LARGE SCALE GENOMIC DNA]</scope>
    <source>
        <strain evidence="19">cv. Jamaican Lion 4</strain>
        <tissue evidence="18">Leaf</tissue>
    </source>
</reference>
<dbReference type="InterPro" id="IPR010121">
    <property type="entry name" value="Pyruvate_phosphate_dikinase"/>
</dbReference>
<protein>
    <recommendedName>
        <fullName evidence="3 11">Pyruvate, phosphate dikinase</fullName>
        <ecNumber evidence="3 11">2.7.9.1</ecNumber>
    </recommendedName>
</protein>
<feature type="domain" description="Pyruvate phosphate dikinase AMP/ATP-binding" evidence="16">
    <location>
        <begin position="398"/>
        <end position="452"/>
    </location>
</feature>
<feature type="binding site" evidence="13">
    <location>
        <position position="859"/>
    </location>
    <ligand>
        <name>substrate</name>
    </ligand>
</feature>
<evidence type="ECO:0000256" key="9">
    <source>
        <dbReference type="ARBA" id="ARBA00022842"/>
    </source>
</evidence>
<evidence type="ECO:0000256" key="3">
    <source>
        <dbReference type="ARBA" id="ARBA00011994"/>
    </source>
</evidence>
<evidence type="ECO:0000313" key="19">
    <source>
        <dbReference type="Proteomes" id="UP000525078"/>
    </source>
</evidence>
<keyword evidence="5 14" id="KW-0479">Metal-binding</keyword>
<evidence type="ECO:0000259" key="15">
    <source>
        <dbReference type="Pfam" id="PF00391"/>
    </source>
</evidence>
<feature type="binding site" evidence="14">
    <location>
        <position position="859"/>
    </location>
    <ligand>
        <name>Mg(2+)</name>
        <dbReference type="ChEBI" id="CHEBI:18420"/>
    </ligand>
</feature>
<dbReference type="InterPro" id="IPR040442">
    <property type="entry name" value="Pyrv_kinase-like_dom_sf"/>
</dbReference>
<dbReference type="Gene3D" id="1.10.189.10">
    <property type="entry name" value="Pyruvate Phosphate Dikinase, domain 2"/>
    <property type="match status" value="1"/>
</dbReference>
<dbReference type="GO" id="GO:0046872">
    <property type="term" value="F:metal ion binding"/>
    <property type="evidence" value="ECO:0007669"/>
    <property type="project" value="UniProtKB-UniRule"/>
</dbReference>
<feature type="domain" description="Pyruvate phosphate dikinase AMP/ATP-binding" evidence="16">
    <location>
        <begin position="153"/>
        <end position="387"/>
    </location>
</feature>
<feature type="binding site" evidence="13">
    <location>
        <position position="857"/>
    </location>
    <ligand>
        <name>substrate</name>
    </ligand>
</feature>
<dbReference type="AlphaFoldDB" id="A0A7J6EMC4"/>
<feature type="binding site" evidence="14">
    <location>
        <position position="835"/>
    </location>
    <ligand>
        <name>Mg(2+)</name>
        <dbReference type="ChEBI" id="CHEBI:18420"/>
    </ligand>
</feature>
<evidence type="ECO:0000313" key="18">
    <source>
        <dbReference type="EMBL" id="KAF4358859.1"/>
    </source>
</evidence>
<dbReference type="InterPro" id="IPR000121">
    <property type="entry name" value="PEP_util_C"/>
</dbReference>
<comment type="similarity">
    <text evidence="2 11">Belongs to the PEP-utilizing enzyme family.</text>
</comment>
<dbReference type="InterPro" id="IPR002192">
    <property type="entry name" value="PPDK_AMP/ATP-bd"/>
</dbReference>
<evidence type="ECO:0000256" key="2">
    <source>
        <dbReference type="ARBA" id="ARBA00007837"/>
    </source>
</evidence>
<dbReference type="Proteomes" id="UP000525078">
    <property type="component" value="Unassembled WGS sequence"/>
</dbReference>
<dbReference type="InterPro" id="IPR018274">
    <property type="entry name" value="PEP_util_AS"/>
</dbReference>
<dbReference type="SUPFAM" id="SSF51621">
    <property type="entry name" value="Phosphoenolpyruvate/pyruvate domain"/>
    <property type="match status" value="1"/>
</dbReference>
<evidence type="ECO:0000256" key="12">
    <source>
        <dbReference type="PIRSR" id="PIRSR000853-1"/>
    </source>
</evidence>
<dbReference type="Gene3D" id="3.30.1490.20">
    <property type="entry name" value="ATP-grasp fold, A domain"/>
    <property type="match status" value="1"/>
</dbReference>
<evidence type="ECO:0000256" key="14">
    <source>
        <dbReference type="PIRSR" id="PIRSR000853-3"/>
    </source>
</evidence>
<comment type="caution">
    <text evidence="18">The sequence shown here is derived from an EMBL/GenBank/DDBJ whole genome shotgun (WGS) entry which is preliminary data.</text>
</comment>
<evidence type="ECO:0000256" key="10">
    <source>
        <dbReference type="ARBA" id="ARBA00048103"/>
    </source>
</evidence>
<dbReference type="PANTHER" id="PTHR22931:SF9">
    <property type="entry name" value="PYRUVATE, PHOSPHATE DIKINASE 1, CHLOROPLASTIC"/>
    <property type="match status" value="1"/>
</dbReference>
<evidence type="ECO:0000256" key="4">
    <source>
        <dbReference type="ARBA" id="ARBA00022679"/>
    </source>
</evidence>
<evidence type="ECO:0000256" key="11">
    <source>
        <dbReference type="PIRNR" id="PIRNR000853"/>
    </source>
</evidence>
<accession>A0A7J6EMC4</accession>
<dbReference type="PROSITE" id="PS00370">
    <property type="entry name" value="PEP_ENZYMES_PHOS_SITE"/>
    <property type="match status" value="1"/>
</dbReference>
<evidence type="ECO:0000256" key="13">
    <source>
        <dbReference type="PIRSR" id="PIRSR000853-2"/>
    </source>
</evidence>
<organism evidence="18 19">
    <name type="scientific">Cannabis sativa</name>
    <name type="common">Hemp</name>
    <name type="synonym">Marijuana</name>
    <dbReference type="NCBI Taxonomy" id="3483"/>
    <lineage>
        <taxon>Eukaryota</taxon>
        <taxon>Viridiplantae</taxon>
        <taxon>Streptophyta</taxon>
        <taxon>Embryophyta</taxon>
        <taxon>Tracheophyta</taxon>
        <taxon>Spermatophyta</taxon>
        <taxon>Magnoliopsida</taxon>
        <taxon>eudicotyledons</taxon>
        <taxon>Gunneridae</taxon>
        <taxon>Pentapetalae</taxon>
        <taxon>rosids</taxon>
        <taxon>fabids</taxon>
        <taxon>Rosales</taxon>
        <taxon>Cannabaceae</taxon>
        <taxon>Cannabis</taxon>
    </lineage>
</organism>
<proteinExistence type="inferred from homology"/>
<feature type="domain" description="PEP-utilising enzyme C-terminal" evidence="17">
    <location>
        <begin position="614"/>
        <end position="939"/>
    </location>
</feature>
<feature type="binding site" evidence="13">
    <location>
        <position position="858"/>
    </location>
    <ligand>
        <name>substrate</name>
    </ligand>
</feature>
<dbReference type="GO" id="GO:0016301">
    <property type="term" value="F:kinase activity"/>
    <property type="evidence" value="ECO:0007669"/>
    <property type="project" value="UniProtKB-UniRule"/>
</dbReference>
<dbReference type="InterPro" id="IPR015813">
    <property type="entry name" value="Pyrv/PenolPyrv_kinase-like_dom"/>
</dbReference>
<dbReference type="Gene3D" id="3.20.20.60">
    <property type="entry name" value="Phosphoenolpyruvate-binding domains"/>
    <property type="match status" value="1"/>
</dbReference>
<dbReference type="Pfam" id="PF01326">
    <property type="entry name" value="PPDK_N"/>
    <property type="match status" value="2"/>
</dbReference>
<sequence length="940" mass="102623">MSSTMKGMVIRSGTAMEVSKQRLIKSWSKSKYVDQYHLFDLMRSKTRPSSQLLRRARAVSVTGVATPYPKRSQLRGHTRAQAILSPVSDPTTPTTDKRVFTFGKGRSEGNKGMKSLLGGKGANLAEMASIGLSVPPGLTISTEACQEYQQNGKKLPEGLWEEIMEGLQAVQNDMGSVLGDPVNPLLLSVRSGAAISMPGMMDTVLNLGLNDEVVAGLGAKSGERFAYDSYRRFLDMFGNVVMGIPHSSFEEKLENMKHVKGVQLDTDLSASDLKELVEQYKNVYLETKGEKFPSDPKQQLQLAVKAVFDSWDSPRANKYRNINQITGLKGTAVNIQTMVFGNMGNTSGTGVLFTRNPSTGERKLYGEFLINAQGEDVVAGIRTPEDLDTMKNCMPDAYQELVENCEILERHYKDMMDIEFTVQENRLWMLQCRSGKRTGKGAVKIAVDMVNEGLVDTPSAIKMVEPQHLDQLLHPQFEDPTAYADKVVATGLPASPGAAVGQIVFSAEDAETWHAQGKSAILVRTETSPEDVGGMHAAAGILTARGGMTSHAAVVARGWGKCCVSGCSDIRVNDAERVLIIGGQVINEGEWISLNGSTGEVILGKQPLSPPAMSSDLETFMSWADQIRHLKVMANADTPEDALAARNNGAEGIGLCRTEHMFFASDERIKAVRKMIMAVTTEQRKAALNLLLPYQRSDFEGIFRAMDGLPVTIRLLDPPLHEFLPEGDLEQIVSELTAETGMTEDEVFARVENLSEVNPMLGFRGCRLGISYAELTEMQARAIFQAAVSMSSQGFKVFPEIMELGHQASVIRNVAEKVFSEMGSSLSYKVGTMIEIPRAALVADEIAKEAEFFSFGTNDLTQMTFGYSRDDVGKFLPIYLSKGILQNDPLRYLTKEVGICGEHGGEPSSVAFFAEAGLDYVSCSPFRVPIARLAAAQVAV</sequence>
<dbReference type="PROSITE" id="PS00742">
    <property type="entry name" value="PEP_ENZYMES_2"/>
    <property type="match status" value="1"/>
</dbReference>
<dbReference type="Pfam" id="PF02896">
    <property type="entry name" value="PEP-utilizers_C"/>
    <property type="match status" value="1"/>
</dbReference>
<dbReference type="NCBIfam" id="TIGR01828">
    <property type="entry name" value="pyru_phos_dikin"/>
    <property type="match status" value="1"/>
</dbReference>
<dbReference type="Gene3D" id="3.30.470.20">
    <property type="entry name" value="ATP-grasp fold, B domain"/>
    <property type="match status" value="1"/>
</dbReference>
<feature type="active site" description="Proton donor" evidence="12">
    <location>
        <position position="900"/>
    </location>
</feature>
<dbReference type="GO" id="GO:0050242">
    <property type="term" value="F:pyruvate, phosphate dikinase activity"/>
    <property type="evidence" value="ECO:0007669"/>
    <property type="project" value="UniProtKB-UniRule"/>
</dbReference>
<dbReference type="Gene3D" id="3.50.30.10">
    <property type="entry name" value="Phosphohistidine domain"/>
    <property type="match status" value="1"/>
</dbReference>
<dbReference type="PIRSF" id="PIRSF000853">
    <property type="entry name" value="PPDK"/>
    <property type="match status" value="1"/>
</dbReference>
<dbReference type="FunFam" id="3.50.30.10:FF:000009">
    <property type="entry name" value="Pyruvate, phosphate dikinase, chloroplastic"/>
    <property type="match status" value="1"/>
</dbReference>
<name>A0A7J6EMC4_CANSA</name>
<comment type="cofactor">
    <cofactor evidence="1 11 14">
        <name>Mg(2+)</name>
        <dbReference type="ChEBI" id="CHEBI:18420"/>
    </cofactor>
</comment>
<evidence type="ECO:0000256" key="1">
    <source>
        <dbReference type="ARBA" id="ARBA00001946"/>
    </source>
</evidence>
<dbReference type="Gene3D" id="1.20.80.30">
    <property type="match status" value="1"/>
</dbReference>
<comment type="catalytic activity">
    <reaction evidence="10 11">
        <text>pyruvate + phosphate + ATP = phosphoenolpyruvate + AMP + diphosphate + H(+)</text>
        <dbReference type="Rhea" id="RHEA:10756"/>
        <dbReference type="ChEBI" id="CHEBI:15361"/>
        <dbReference type="ChEBI" id="CHEBI:15378"/>
        <dbReference type="ChEBI" id="CHEBI:30616"/>
        <dbReference type="ChEBI" id="CHEBI:33019"/>
        <dbReference type="ChEBI" id="CHEBI:43474"/>
        <dbReference type="ChEBI" id="CHEBI:58702"/>
        <dbReference type="ChEBI" id="CHEBI:456215"/>
        <dbReference type="EC" id="2.7.9.1"/>
    </reaction>
</comment>
<feature type="active site" description="Tele-phosphohistidine intermediate" evidence="12">
    <location>
        <position position="551"/>
    </location>
</feature>
<evidence type="ECO:0000256" key="6">
    <source>
        <dbReference type="ARBA" id="ARBA00022741"/>
    </source>
</evidence>
<feature type="binding site" evidence="13">
    <location>
        <position position="835"/>
    </location>
    <ligand>
        <name>substrate</name>
    </ligand>
</feature>
<keyword evidence="4" id="KW-0808">Transferase</keyword>
<feature type="binding site" evidence="13">
    <location>
        <position position="714"/>
    </location>
    <ligand>
        <name>substrate</name>
    </ligand>
</feature>
<dbReference type="NCBIfam" id="NF004531">
    <property type="entry name" value="PRK05878.1"/>
    <property type="match status" value="1"/>
</dbReference>
<dbReference type="InterPro" id="IPR023151">
    <property type="entry name" value="PEP_util_CS"/>
</dbReference>
<keyword evidence="9 14" id="KW-0460">Magnesium</keyword>
<gene>
    <name evidence="18" type="ORF">F8388_013663</name>
</gene>
<dbReference type="SUPFAM" id="SSF56059">
    <property type="entry name" value="Glutathione synthetase ATP-binding domain-like"/>
    <property type="match status" value="1"/>
</dbReference>
<dbReference type="EC" id="2.7.9.1" evidence="3 11"/>
<dbReference type="FunFam" id="3.30.470.20:FF:000038">
    <property type="entry name" value="Pyruvate, phosphate dikinase, chloroplastic"/>
    <property type="match status" value="1"/>
</dbReference>
<dbReference type="InterPro" id="IPR036637">
    <property type="entry name" value="Phosphohistidine_dom_sf"/>
</dbReference>
<evidence type="ECO:0000256" key="7">
    <source>
        <dbReference type="ARBA" id="ARBA00022777"/>
    </source>
</evidence>
<feature type="binding site" evidence="13">
    <location>
        <position position="657"/>
    </location>
    <ligand>
        <name>substrate</name>
    </ligand>
</feature>
<feature type="binding site" evidence="13">
    <location>
        <position position="856"/>
    </location>
    <ligand>
        <name>substrate</name>
    </ligand>
</feature>
<dbReference type="InterPro" id="IPR013815">
    <property type="entry name" value="ATP_grasp_subdomain_1"/>
</dbReference>